<sequence>MAFNYDTSRPWYPWLYRIDFVKPDAKWGTTFEDTAASLPGAVVHENFNATAVSWDAGDGRDGRDFRLLSFTWRESARDSASPLLVTTHTVTRTQIQAALERMVRRPNNAWWALDTLRPLLTATPTKLRRSSIWMDAARTAVKVANIFQAQYRDIVRFAVAVHELADYEHAHELPFADGLCLTHAFDDHFLRPPRFYSPPSLAPPSPSWVLQATEYIHAYLDTETGEYEYVQDMALVLAVDEHRKALEKLNGGRVKIAKTE</sequence>
<dbReference type="Proteomes" id="UP000053611">
    <property type="component" value="Unassembled WGS sequence"/>
</dbReference>
<accession>A0A0J0XTW1</accession>
<reference evidence="1 2" key="1">
    <citation type="submission" date="2015-03" db="EMBL/GenBank/DDBJ databases">
        <title>Genomics and transcriptomics of the oil-accumulating basidiomycete yeast T. oleaginosus allow insights into substrate utilization and the diverse evolutionary trajectories of mating systems in fungi.</title>
        <authorList>
            <consortium name="DOE Joint Genome Institute"/>
            <person name="Kourist R."/>
            <person name="Kracht O."/>
            <person name="Bracharz F."/>
            <person name="Lipzen A."/>
            <person name="Nolan M."/>
            <person name="Ohm R."/>
            <person name="Grigoriev I."/>
            <person name="Sun S."/>
            <person name="Heitman J."/>
            <person name="Bruck T."/>
            <person name="Nowrousian M."/>
        </authorList>
    </citation>
    <scope>NUCLEOTIDE SEQUENCE [LARGE SCALE GENOMIC DNA]</scope>
    <source>
        <strain evidence="1 2">IBC0246</strain>
    </source>
</reference>
<evidence type="ECO:0000313" key="1">
    <source>
        <dbReference type="EMBL" id="KLT44505.1"/>
    </source>
</evidence>
<dbReference type="RefSeq" id="XP_018280996.1">
    <property type="nucleotide sequence ID" value="XM_018427395.1"/>
</dbReference>
<dbReference type="EMBL" id="KQ087186">
    <property type="protein sequence ID" value="KLT44505.1"/>
    <property type="molecule type" value="Genomic_DNA"/>
</dbReference>
<protein>
    <submittedName>
        <fullName evidence="1">Uncharacterized protein</fullName>
    </submittedName>
</protein>
<dbReference type="GeneID" id="28987998"/>
<evidence type="ECO:0000313" key="2">
    <source>
        <dbReference type="Proteomes" id="UP000053611"/>
    </source>
</evidence>
<proteinExistence type="predicted"/>
<keyword evidence="2" id="KW-1185">Reference proteome</keyword>
<name>A0A0J0XTW1_9TREE</name>
<dbReference type="AlphaFoldDB" id="A0A0J0XTW1"/>
<gene>
    <name evidence="1" type="ORF">CC85DRAFT_7662</name>
</gene>
<organism evidence="1 2">
    <name type="scientific">Cutaneotrichosporon oleaginosum</name>
    <dbReference type="NCBI Taxonomy" id="879819"/>
    <lineage>
        <taxon>Eukaryota</taxon>
        <taxon>Fungi</taxon>
        <taxon>Dikarya</taxon>
        <taxon>Basidiomycota</taxon>
        <taxon>Agaricomycotina</taxon>
        <taxon>Tremellomycetes</taxon>
        <taxon>Trichosporonales</taxon>
        <taxon>Trichosporonaceae</taxon>
        <taxon>Cutaneotrichosporon</taxon>
    </lineage>
</organism>